<dbReference type="EMBL" id="BONI01000051">
    <property type="protein sequence ID" value="GIG08674.1"/>
    <property type="molecule type" value="Genomic_DNA"/>
</dbReference>
<dbReference type="InterPro" id="IPR005158">
    <property type="entry name" value="BTAD"/>
</dbReference>
<dbReference type="RefSeq" id="WP_203694983.1">
    <property type="nucleotide sequence ID" value="NZ_BAAALC010000014.1"/>
</dbReference>
<dbReference type="SUPFAM" id="SSF48452">
    <property type="entry name" value="TPR-like"/>
    <property type="match status" value="2"/>
</dbReference>
<keyword evidence="2" id="KW-0804">Transcription</keyword>
<name>A0A8J3P9M6_9ACTN</name>
<dbReference type="PANTHER" id="PTHR35807">
    <property type="entry name" value="TRANSCRIPTIONAL REGULATOR REDD-RELATED"/>
    <property type="match status" value="1"/>
</dbReference>
<organism evidence="4 5">
    <name type="scientific">Catellatospora coxensis</name>
    <dbReference type="NCBI Taxonomy" id="310354"/>
    <lineage>
        <taxon>Bacteria</taxon>
        <taxon>Bacillati</taxon>
        <taxon>Actinomycetota</taxon>
        <taxon>Actinomycetes</taxon>
        <taxon>Micromonosporales</taxon>
        <taxon>Micromonosporaceae</taxon>
        <taxon>Catellatospora</taxon>
    </lineage>
</organism>
<keyword evidence="1" id="KW-0805">Transcription regulation</keyword>
<proteinExistence type="predicted"/>
<dbReference type="Gene3D" id="1.10.10.10">
    <property type="entry name" value="Winged helix-like DNA-binding domain superfamily/Winged helix DNA-binding domain"/>
    <property type="match status" value="1"/>
</dbReference>
<evidence type="ECO:0000256" key="1">
    <source>
        <dbReference type="ARBA" id="ARBA00023015"/>
    </source>
</evidence>
<evidence type="ECO:0000259" key="3">
    <source>
        <dbReference type="SMART" id="SM01043"/>
    </source>
</evidence>
<gene>
    <name evidence="4" type="ORF">Cco03nite_53740</name>
</gene>
<keyword evidence="5" id="KW-1185">Reference proteome</keyword>
<dbReference type="AlphaFoldDB" id="A0A8J3P9M6"/>
<dbReference type="InterPro" id="IPR011990">
    <property type="entry name" value="TPR-like_helical_dom_sf"/>
</dbReference>
<dbReference type="Gene3D" id="1.25.40.10">
    <property type="entry name" value="Tetratricopeptide repeat domain"/>
    <property type="match status" value="2"/>
</dbReference>
<sequence length="579" mass="61507">MTTVVRLLGPPGIARDGLAVAGPRGHKAWGLLAFLALAERPPSRQRLVSMLFERADDPRGALRWNLAEMRRALGGRVAVGRDPLTFTAEPDVSIDVMGLARTTGVLQGELLEGLSFDDSPAFDTWLGVERQRLVADCRALAYRRSVELLTGGRPEEAARVAVRALESDRLNDELHAVLVAGLTRAGDQAGANAHLARCADLYRRELGAGLPPAVAAAAVRAPAEPAASGAAVRSLLDLADASLSAGTVAAGLSQLRRAVAGVADTDEQLSGRARLALASALIHADGGRGGDVTTLLHQALVHARRGGDAAIGAAACRELAFLAVQAGHRVEVEHWLGQAEGWGPTEAENARILGVRGMNLSDAGAYDEALDALGASVDTARRCGNRRQLAWSQAMIGRVRLLRGEASQAALVLDEALHHIRADRWTAFTPFPQALRAEAAVALGDGPTARELLDYAWVQTVESGDQCWVAVVAHAQAVLALHEKRDALTWCRTGLAAAPWYLWPRARLIELAARLTLGTREGADLLDELERIAGAGTMRELTVRALIHRSRVEGARHLVRARAMAVDIANPALAAELLT</sequence>
<reference evidence="4 5" key="1">
    <citation type="submission" date="2021-01" db="EMBL/GenBank/DDBJ databases">
        <title>Whole genome shotgun sequence of Catellatospora coxensis NBRC 107359.</title>
        <authorList>
            <person name="Komaki H."/>
            <person name="Tamura T."/>
        </authorList>
    </citation>
    <scope>NUCLEOTIDE SEQUENCE [LARGE SCALE GENOMIC DNA]</scope>
    <source>
        <strain evidence="4 5">NBRC 107359</strain>
    </source>
</reference>
<dbReference type="GO" id="GO:0003677">
    <property type="term" value="F:DNA binding"/>
    <property type="evidence" value="ECO:0007669"/>
    <property type="project" value="TreeGrafter"/>
</dbReference>
<dbReference type="Proteomes" id="UP000630887">
    <property type="component" value="Unassembled WGS sequence"/>
</dbReference>
<dbReference type="InterPro" id="IPR051677">
    <property type="entry name" value="AfsR-DnrI-RedD_regulator"/>
</dbReference>
<protein>
    <recommendedName>
        <fullName evidence="3">Bacterial transcriptional activator domain-containing protein</fullName>
    </recommendedName>
</protein>
<accession>A0A8J3P9M6</accession>
<feature type="domain" description="Bacterial transcriptional activator" evidence="3">
    <location>
        <begin position="94"/>
        <end position="222"/>
    </location>
</feature>
<dbReference type="GO" id="GO:0006355">
    <property type="term" value="P:regulation of DNA-templated transcription"/>
    <property type="evidence" value="ECO:0007669"/>
    <property type="project" value="TreeGrafter"/>
</dbReference>
<evidence type="ECO:0000313" key="4">
    <source>
        <dbReference type="EMBL" id="GIG08674.1"/>
    </source>
</evidence>
<dbReference type="InterPro" id="IPR036388">
    <property type="entry name" value="WH-like_DNA-bd_sf"/>
</dbReference>
<dbReference type="PANTHER" id="PTHR35807:SF1">
    <property type="entry name" value="TRANSCRIPTIONAL REGULATOR REDD"/>
    <property type="match status" value="1"/>
</dbReference>
<evidence type="ECO:0000313" key="5">
    <source>
        <dbReference type="Proteomes" id="UP000630887"/>
    </source>
</evidence>
<dbReference type="SMART" id="SM01043">
    <property type="entry name" value="BTAD"/>
    <property type="match status" value="1"/>
</dbReference>
<comment type="caution">
    <text evidence="4">The sequence shown here is derived from an EMBL/GenBank/DDBJ whole genome shotgun (WGS) entry which is preliminary data.</text>
</comment>
<evidence type="ECO:0000256" key="2">
    <source>
        <dbReference type="ARBA" id="ARBA00023163"/>
    </source>
</evidence>